<dbReference type="InterPro" id="IPR036629">
    <property type="entry name" value="YjbJ_sf"/>
</dbReference>
<dbReference type="OrthoDB" id="9796058at2"/>
<name>A0A238Y4H0_9RHOB</name>
<dbReference type="InterPro" id="IPR026042">
    <property type="entry name" value="YjbJ"/>
</dbReference>
<dbReference type="Gene3D" id="1.10.1470.10">
    <property type="entry name" value="YjbJ"/>
    <property type="match status" value="1"/>
</dbReference>
<dbReference type="SUPFAM" id="SSF69047">
    <property type="entry name" value="Hypothetical protein YjbJ"/>
    <property type="match status" value="1"/>
</dbReference>
<organism evidence="3 5">
    <name type="scientific">Paracoccus sediminis</name>
    <dbReference type="NCBI Taxonomy" id="1214787"/>
    <lineage>
        <taxon>Bacteria</taxon>
        <taxon>Pseudomonadati</taxon>
        <taxon>Pseudomonadota</taxon>
        <taxon>Alphaproteobacteria</taxon>
        <taxon>Rhodobacterales</taxon>
        <taxon>Paracoccaceae</taxon>
        <taxon>Paracoccus</taxon>
    </lineage>
</organism>
<dbReference type="InterPro" id="IPR008462">
    <property type="entry name" value="CsbD"/>
</dbReference>
<dbReference type="PIRSF" id="PIRSF039008">
    <property type="entry name" value="YjbJ"/>
    <property type="match status" value="1"/>
</dbReference>
<comment type="similarity">
    <text evidence="1">Belongs to the UPF0337 (CsbD) family.</text>
</comment>
<proteinExistence type="inferred from homology"/>
<dbReference type="PANTHER" id="PTHR34977">
    <property type="entry name" value="UPF0337 PROTEIN YJBJ"/>
    <property type="match status" value="1"/>
</dbReference>
<protein>
    <submittedName>
        <fullName evidence="4">CsbD family protein</fullName>
    </submittedName>
    <submittedName>
        <fullName evidence="3">Uncharacterized conserved protein YjbJ, UPF0337 family</fullName>
    </submittedName>
</protein>
<reference evidence="3" key="2">
    <citation type="submission" date="2017-06" db="EMBL/GenBank/DDBJ databases">
        <authorList>
            <person name="Kim H.J."/>
            <person name="Triplett B.A."/>
        </authorList>
    </citation>
    <scope>NUCLEOTIDE SEQUENCE [LARGE SCALE GENOMIC DNA]</scope>
    <source>
        <strain evidence="3">DSM 26170</strain>
    </source>
</reference>
<reference evidence="4 6" key="3">
    <citation type="submission" date="2019-02" db="EMBL/GenBank/DDBJ databases">
        <authorList>
            <person name="Zhang G."/>
        </authorList>
    </citation>
    <scope>NUCLEOTIDE SEQUENCE [LARGE SCALE GENOMIC DNA]</scope>
    <source>
        <strain evidence="4 6">CMB17</strain>
    </source>
</reference>
<dbReference type="Pfam" id="PF05532">
    <property type="entry name" value="CsbD"/>
    <property type="match status" value="1"/>
</dbReference>
<evidence type="ECO:0000313" key="3">
    <source>
        <dbReference type="EMBL" id="SNR65930.1"/>
    </source>
</evidence>
<sequence>MNWDIIQGKWKQVKGSVKEKWGDLTDDELDQIDGNKDQLAGKLQEKYGWSKNDAERQIDDHFRDRTF</sequence>
<accession>A0A238Y4H0</accession>
<dbReference type="AlphaFoldDB" id="A0A238Y4H0"/>
<evidence type="ECO:0000313" key="5">
    <source>
        <dbReference type="Proteomes" id="UP000198409"/>
    </source>
</evidence>
<reference evidence="5" key="1">
    <citation type="submission" date="2017-06" db="EMBL/GenBank/DDBJ databases">
        <authorList>
            <person name="Varghese N."/>
            <person name="Submissions S."/>
        </authorList>
    </citation>
    <scope>NUCLEOTIDE SEQUENCE [LARGE SCALE GENOMIC DNA]</scope>
    <source>
        <strain evidence="5">DSM 26170</strain>
    </source>
</reference>
<keyword evidence="6" id="KW-1185">Reference proteome</keyword>
<gene>
    <name evidence="4" type="ORF">EYF88_15630</name>
    <name evidence="3" type="ORF">SAMN06265378_11475</name>
</gene>
<evidence type="ECO:0000313" key="6">
    <source>
        <dbReference type="Proteomes" id="UP000292859"/>
    </source>
</evidence>
<dbReference type="EMBL" id="FZNM01000014">
    <property type="protein sequence ID" value="SNR65930.1"/>
    <property type="molecule type" value="Genomic_DNA"/>
</dbReference>
<dbReference type="EMBL" id="SIRL01000014">
    <property type="protein sequence ID" value="TBN47257.1"/>
    <property type="molecule type" value="Genomic_DNA"/>
</dbReference>
<evidence type="ECO:0000259" key="2">
    <source>
        <dbReference type="Pfam" id="PF05532"/>
    </source>
</evidence>
<feature type="domain" description="CsbD-like" evidence="2">
    <location>
        <begin position="4"/>
        <end position="56"/>
    </location>
</feature>
<dbReference type="InterPro" id="IPR050423">
    <property type="entry name" value="UPF0337_stress_rsp"/>
</dbReference>
<evidence type="ECO:0000256" key="1">
    <source>
        <dbReference type="ARBA" id="ARBA00009129"/>
    </source>
</evidence>
<dbReference type="PANTHER" id="PTHR34977:SF1">
    <property type="entry name" value="UPF0337 PROTEIN YJBJ"/>
    <property type="match status" value="1"/>
</dbReference>
<dbReference type="Proteomes" id="UP000292859">
    <property type="component" value="Unassembled WGS sequence"/>
</dbReference>
<evidence type="ECO:0000313" key="4">
    <source>
        <dbReference type="EMBL" id="TBN47257.1"/>
    </source>
</evidence>
<dbReference type="RefSeq" id="WP_089389078.1">
    <property type="nucleotide sequence ID" value="NZ_FZNM01000014.1"/>
</dbReference>
<dbReference type="Proteomes" id="UP000198409">
    <property type="component" value="Unassembled WGS sequence"/>
</dbReference>